<keyword evidence="9" id="KW-0274">FAD</keyword>
<evidence type="ECO:0000256" key="12">
    <source>
        <dbReference type="ARBA" id="ARBA00023180"/>
    </source>
</evidence>
<keyword evidence="10" id="KW-0560">Oxidoreductase</keyword>
<feature type="domain" description="FAD-binding PCMH-type" evidence="13">
    <location>
        <begin position="113"/>
        <end position="290"/>
    </location>
</feature>
<evidence type="ECO:0000256" key="3">
    <source>
        <dbReference type="ARBA" id="ARBA00005466"/>
    </source>
</evidence>
<dbReference type="InterPro" id="IPR016169">
    <property type="entry name" value="FAD-bd_PCMH_sub2"/>
</dbReference>
<keyword evidence="4" id="KW-0134">Cell wall</keyword>
<dbReference type="InterPro" id="IPR016166">
    <property type="entry name" value="FAD-bd_PCMH"/>
</dbReference>
<keyword evidence="8" id="KW-0547">Nucleotide-binding</keyword>
<evidence type="ECO:0000256" key="4">
    <source>
        <dbReference type="ARBA" id="ARBA00022512"/>
    </source>
</evidence>
<keyword evidence="6" id="KW-0285">Flavoprotein</keyword>
<comment type="subcellular location">
    <subcellularLocation>
        <location evidence="2">Secreted</location>
        <location evidence="2">Cell wall</location>
    </subcellularLocation>
</comment>
<proteinExistence type="inferred from homology"/>
<evidence type="ECO:0000256" key="8">
    <source>
        <dbReference type="ARBA" id="ARBA00022741"/>
    </source>
</evidence>
<dbReference type="SUPFAM" id="SSF56176">
    <property type="entry name" value="FAD-binding/transporter-associated domain-like"/>
    <property type="match status" value="1"/>
</dbReference>
<dbReference type="Proteomes" id="UP001345219">
    <property type="component" value="Chromosome 16"/>
</dbReference>
<evidence type="ECO:0000256" key="11">
    <source>
        <dbReference type="ARBA" id="ARBA00023157"/>
    </source>
</evidence>
<evidence type="ECO:0000259" key="13">
    <source>
        <dbReference type="PROSITE" id="PS51387"/>
    </source>
</evidence>
<evidence type="ECO:0000256" key="10">
    <source>
        <dbReference type="ARBA" id="ARBA00023002"/>
    </source>
</evidence>
<name>A0AAN7JSE8_9MYRT</name>
<dbReference type="InterPro" id="IPR036318">
    <property type="entry name" value="FAD-bd_PCMH-like_sf"/>
</dbReference>
<evidence type="ECO:0000256" key="1">
    <source>
        <dbReference type="ARBA" id="ARBA00001974"/>
    </source>
</evidence>
<evidence type="ECO:0000256" key="7">
    <source>
        <dbReference type="ARBA" id="ARBA00022729"/>
    </source>
</evidence>
<keyword evidence="12" id="KW-0325">Glycoprotein</keyword>
<keyword evidence="15" id="KW-1185">Reference proteome</keyword>
<accession>A0AAN7JSE8</accession>
<dbReference type="GO" id="GO:0016491">
    <property type="term" value="F:oxidoreductase activity"/>
    <property type="evidence" value="ECO:0007669"/>
    <property type="project" value="UniProtKB-KW"/>
</dbReference>
<dbReference type="Gene3D" id="3.30.465.10">
    <property type="match status" value="1"/>
</dbReference>
<dbReference type="PANTHER" id="PTHR32448">
    <property type="entry name" value="OS08G0158400 PROTEIN"/>
    <property type="match status" value="1"/>
</dbReference>
<evidence type="ECO:0000256" key="2">
    <source>
        <dbReference type="ARBA" id="ARBA00004191"/>
    </source>
</evidence>
<dbReference type="Pfam" id="PF01565">
    <property type="entry name" value="FAD_binding_4"/>
    <property type="match status" value="1"/>
</dbReference>
<evidence type="ECO:0000313" key="15">
    <source>
        <dbReference type="Proteomes" id="UP001345219"/>
    </source>
</evidence>
<dbReference type="AlphaFoldDB" id="A0AAN7JSE8"/>
<dbReference type="EMBL" id="JAXIOK010000016">
    <property type="protein sequence ID" value="KAK4752397.1"/>
    <property type="molecule type" value="Genomic_DNA"/>
</dbReference>
<keyword evidence="5" id="KW-0964">Secreted</keyword>
<comment type="cofactor">
    <cofactor evidence="1">
        <name>FAD</name>
        <dbReference type="ChEBI" id="CHEBI:57692"/>
    </cofactor>
</comment>
<reference evidence="14 15" key="1">
    <citation type="journal article" date="2023" name="Hortic Res">
        <title>Pangenome of water caltrop reveals structural variations and asymmetric subgenome divergence after allopolyploidization.</title>
        <authorList>
            <person name="Zhang X."/>
            <person name="Chen Y."/>
            <person name="Wang L."/>
            <person name="Yuan Y."/>
            <person name="Fang M."/>
            <person name="Shi L."/>
            <person name="Lu R."/>
            <person name="Comes H.P."/>
            <person name="Ma Y."/>
            <person name="Chen Y."/>
            <person name="Huang G."/>
            <person name="Zhou Y."/>
            <person name="Zheng Z."/>
            <person name="Qiu Y."/>
        </authorList>
    </citation>
    <scope>NUCLEOTIDE SEQUENCE [LARGE SCALE GENOMIC DNA]</scope>
    <source>
        <tissue evidence="14">Roots</tissue>
    </source>
</reference>
<organism evidence="14 15">
    <name type="scientific">Trapa incisa</name>
    <dbReference type="NCBI Taxonomy" id="236973"/>
    <lineage>
        <taxon>Eukaryota</taxon>
        <taxon>Viridiplantae</taxon>
        <taxon>Streptophyta</taxon>
        <taxon>Embryophyta</taxon>
        <taxon>Tracheophyta</taxon>
        <taxon>Spermatophyta</taxon>
        <taxon>Magnoliopsida</taxon>
        <taxon>eudicotyledons</taxon>
        <taxon>Gunneridae</taxon>
        <taxon>Pentapetalae</taxon>
        <taxon>rosids</taxon>
        <taxon>malvids</taxon>
        <taxon>Myrtales</taxon>
        <taxon>Lythraceae</taxon>
        <taxon>Trapa</taxon>
    </lineage>
</organism>
<keyword evidence="7" id="KW-0732">Signal</keyword>
<dbReference type="GO" id="GO:0071949">
    <property type="term" value="F:FAD binding"/>
    <property type="evidence" value="ECO:0007669"/>
    <property type="project" value="InterPro"/>
</dbReference>
<dbReference type="InterPro" id="IPR012951">
    <property type="entry name" value="BBE"/>
</dbReference>
<dbReference type="Gene3D" id="3.30.43.10">
    <property type="entry name" value="Uridine Diphospho-n-acetylenolpyruvylglucosamine Reductase, domain 2"/>
    <property type="match status" value="1"/>
</dbReference>
<evidence type="ECO:0000313" key="14">
    <source>
        <dbReference type="EMBL" id="KAK4752397.1"/>
    </source>
</evidence>
<keyword evidence="11" id="KW-1015">Disulfide bond</keyword>
<dbReference type="Gene3D" id="3.40.462.20">
    <property type="match status" value="1"/>
</dbReference>
<dbReference type="FunFam" id="3.30.43.10:FF:000004">
    <property type="entry name" value="Berberine bridge enzyme-like 15"/>
    <property type="match status" value="1"/>
</dbReference>
<evidence type="ECO:0000256" key="5">
    <source>
        <dbReference type="ARBA" id="ARBA00022525"/>
    </source>
</evidence>
<dbReference type="InterPro" id="IPR006094">
    <property type="entry name" value="Oxid_FAD_bind_N"/>
</dbReference>
<sequence length="578" mass="63770">MGHLPHISPYKSTNKISATIITKAKVAATNICNKKKNMGAPSPILLTLALASSLAFIATSTLASGDEATFIGCLIENSHPSYPIAQAIYTPENASYAPVLQAYIRNLRFNTSTTPKPRVIVTALHESHVQAAVICGRENSLQVKIRSGGHNYEGISYYSLSESPFFILDMFNLRTIEVDVANGTAWVQTGATLGELYYRIANESGGIYGFPGGVCPTVGVGGHLSGGGYGNMMRKYGLTVDHVVDALMVDVNGRILDRVAMGEDLFWAIRGGGGASFGVVLAYKVNLVRVPETVTVFRVARTLEQNATDVVYKWEQVAPHLDEDLFIRLIIDVVNSTTPQNGTAKTVRASFLALFLGNSTRLLSITSESFPELGLEPSDCTEMSWVESVLYWTSFPAGTPVETLLSRTPQVLNHFKRKSDYVKRPIPIEGLEYIFARMIELEKPILTFNPYGGKMAEIASTATPFPHRAGNLWKVQYAANWDEDGEEAAAYSIGLTRKLYEYMTPFVSKNPREAFLNYIDLDLGINRGDEAAYTEATAYGVKYFKGNYKRLISIKTRVDPQNYFRNEQSIPILPRQRS</sequence>
<gene>
    <name evidence="14" type="ORF">SAY87_021195</name>
</gene>
<protein>
    <recommendedName>
        <fullName evidence="13">FAD-binding PCMH-type domain-containing protein</fullName>
    </recommendedName>
</protein>
<dbReference type="Pfam" id="PF08031">
    <property type="entry name" value="BBE"/>
    <property type="match status" value="1"/>
</dbReference>
<comment type="caution">
    <text evidence="14">The sequence shown here is derived from an EMBL/GenBank/DDBJ whole genome shotgun (WGS) entry which is preliminary data.</text>
</comment>
<dbReference type="InterPro" id="IPR016167">
    <property type="entry name" value="FAD-bd_PCMH_sub1"/>
</dbReference>
<comment type="similarity">
    <text evidence="3">Belongs to the oxygen-dependent FAD-linked oxidoreductase family.</text>
</comment>
<evidence type="ECO:0000256" key="9">
    <source>
        <dbReference type="ARBA" id="ARBA00022827"/>
    </source>
</evidence>
<evidence type="ECO:0000256" key="6">
    <source>
        <dbReference type="ARBA" id="ARBA00022630"/>
    </source>
</evidence>
<dbReference type="PROSITE" id="PS51387">
    <property type="entry name" value="FAD_PCMH"/>
    <property type="match status" value="1"/>
</dbReference>